<keyword evidence="1" id="KW-0906">Nuclear pore complex</keyword>
<dbReference type="EnsemblMetazoa" id="GAUT022967-RA">
    <property type="protein sequence ID" value="GAUT022967-PA"/>
    <property type="gene ID" value="GAUT022967"/>
</dbReference>
<keyword evidence="1" id="KW-0539">Nucleus</keyword>
<dbReference type="STRING" id="7395.A0A1A9V1P7"/>
<dbReference type="GO" id="GO:0005643">
    <property type="term" value="C:nuclear pore"/>
    <property type="evidence" value="ECO:0007669"/>
    <property type="project" value="UniProtKB-SubCell"/>
</dbReference>
<dbReference type="Pfam" id="PF07575">
    <property type="entry name" value="Nucleopor_Nup85"/>
    <property type="match status" value="1"/>
</dbReference>
<reference evidence="2" key="1">
    <citation type="submission" date="2020-05" db="UniProtKB">
        <authorList>
            <consortium name="EnsemblMetazoa"/>
        </authorList>
    </citation>
    <scope>IDENTIFICATION</scope>
    <source>
        <strain evidence="2">TTRI</strain>
    </source>
</reference>
<keyword evidence="1" id="KW-0811">Translocation</keyword>
<keyword evidence="1" id="KW-0509">mRNA transport</keyword>
<evidence type="ECO:0000256" key="1">
    <source>
        <dbReference type="RuleBase" id="RU365073"/>
    </source>
</evidence>
<organism evidence="2 3">
    <name type="scientific">Glossina austeni</name>
    <name type="common">Savannah tsetse fly</name>
    <dbReference type="NCBI Taxonomy" id="7395"/>
    <lineage>
        <taxon>Eukaryota</taxon>
        <taxon>Metazoa</taxon>
        <taxon>Ecdysozoa</taxon>
        <taxon>Arthropoda</taxon>
        <taxon>Hexapoda</taxon>
        <taxon>Insecta</taxon>
        <taxon>Pterygota</taxon>
        <taxon>Neoptera</taxon>
        <taxon>Endopterygota</taxon>
        <taxon>Diptera</taxon>
        <taxon>Brachycera</taxon>
        <taxon>Muscomorpha</taxon>
        <taxon>Hippoboscoidea</taxon>
        <taxon>Glossinidae</taxon>
        <taxon>Glossina</taxon>
    </lineage>
</organism>
<dbReference type="Proteomes" id="UP000078200">
    <property type="component" value="Unassembled WGS sequence"/>
</dbReference>
<keyword evidence="1" id="KW-0653">Protein transport</keyword>
<comment type="subunit">
    <text evidence="1">Component of the nuclear pore complex (NPC).</text>
</comment>
<comment type="similarity">
    <text evidence="1">Belongs to the nucleoporin Nup85 family.</text>
</comment>
<dbReference type="InterPro" id="IPR011502">
    <property type="entry name" value="Nucleoporin_Nup85"/>
</dbReference>
<dbReference type="GO" id="GO:0051028">
    <property type="term" value="P:mRNA transport"/>
    <property type="evidence" value="ECO:0007669"/>
    <property type="project" value="UniProtKB-KW"/>
</dbReference>
<dbReference type="GO" id="GO:0015031">
    <property type="term" value="P:protein transport"/>
    <property type="evidence" value="ECO:0007669"/>
    <property type="project" value="UniProtKB-KW"/>
</dbReference>
<name>A0A1A9V1P7_GLOAU</name>
<comment type="subcellular location">
    <subcellularLocation>
        <location evidence="1">Nucleus</location>
        <location evidence="1">Nuclear pore complex</location>
    </subcellularLocation>
</comment>
<keyword evidence="1" id="KW-0813">Transport</keyword>
<protein>
    <recommendedName>
        <fullName evidence="1">Nuclear pore complex protein Nup85</fullName>
    </recommendedName>
</protein>
<dbReference type="VEuPathDB" id="VectorBase:GAUT022967"/>
<sequence length="146" mass="16949">MIESRENIVSWKPIPKYEQVEELNDIFTKVDERRGVLCDFIGIILMYSFIVRNMKCPGRSAEEEICKVQAKKSSTEERYGNALELAIRSKDTFYVTSIADYLLKIGDILCPDVIGNTGTRMFISPRLVFLAKYFDFCQILQKERFP</sequence>
<keyword evidence="1" id="KW-0472">Membrane</keyword>
<dbReference type="AlphaFoldDB" id="A0A1A9V1P7"/>
<dbReference type="GO" id="GO:0031965">
    <property type="term" value="C:nuclear membrane"/>
    <property type="evidence" value="ECO:0007669"/>
    <property type="project" value="UniProtKB-UniRule"/>
</dbReference>
<proteinExistence type="inferred from homology"/>
<evidence type="ECO:0000313" key="3">
    <source>
        <dbReference type="Proteomes" id="UP000078200"/>
    </source>
</evidence>
<evidence type="ECO:0000313" key="2">
    <source>
        <dbReference type="EnsemblMetazoa" id="GAUT022967-PA"/>
    </source>
</evidence>
<accession>A0A1A9V1P7</accession>
<keyword evidence="3" id="KW-1185">Reference proteome</keyword>
<comment type="function">
    <text evidence="1">Functions as a component of the nuclear pore complex (NPC).</text>
</comment>